<comment type="similarity">
    <text evidence="2 10">Belongs to the purine nucleoside phosphorylase YfiH/LACC1 family.</text>
</comment>
<dbReference type="PANTHER" id="PTHR30616:SF2">
    <property type="entry name" value="PURINE NUCLEOSIDE PHOSPHORYLASE LACC1"/>
    <property type="match status" value="1"/>
</dbReference>
<dbReference type="InterPro" id="IPR003730">
    <property type="entry name" value="Cu_polyphenol_OxRdtase"/>
</dbReference>
<keyword evidence="5" id="KW-0378">Hydrolase</keyword>
<dbReference type="Pfam" id="PF02578">
    <property type="entry name" value="Cu-oxidase_4"/>
    <property type="match status" value="1"/>
</dbReference>
<comment type="catalytic activity">
    <reaction evidence="1">
        <text>inosine + phosphate = alpha-D-ribose 1-phosphate + hypoxanthine</text>
        <dbReference type="Rhea" id="RHEA:27646"/>
        <dbReference type="ChEBI" id="CHEBI:17368"/>
        <dbReference type="ChEBI" id="CHEBI:17596"/>
        <dbReference type="ChEBI" id="CHEBI:43474"/>
        <dbReference type="ChEBI" id="CHEBI:57720"/>
        <dbReference type="EC" id="2.4.2.1"/>
    </reaction>
    <physiologicalReaction direction="left-to-right" evidence="1">
        <dbReference type="Rhea" id="RHEA:27647"/>
    </physiologicalReaction>
</comment>
<evidence type="ECO:0000256" key="9">
    <source>
        <dbReference type="ARBA" id="ARBA00049893"/>
    </source>
</evidence>
<evidence type="ECO:0000256" key="2">
    <source>
        <dbReference type="ARBA" id="ARBA00007353"/>
    </source>
</evidence>
<dbReference type="AlphaFoldDB" id="A0A9W4QTS7"/>
<keyword evidence="3" id="KW-0808">Transferase</keyword>
<reference evidence="11" key="1">
    <citation type="submission" date="2022-07" db="EMBL/GenBank/DDBJ databases">
        <authorList>
            <person name="Criscuolo A."/>
        </authorList>
    </citation>
    <scope>NUCLEOTIDE SEQUENCE</scope>
    <source>
        <strain evidence="11">CIP103197</strain>
    </source>
</reference>
<dbReference type="Proteomes" id="UP001152447">
    <property type="component" value="Unassembled WGS sequence"/>
</dbReference>
<dbReference type="NCBIfam" id="TIGR00726">
    <property type="entry name" value="peptidoglycan editing factor PgeF"/>
    <property type="match status" value="1"/>
</dbReference>
<sequence>MFGLSATWQSIQGVGTLSTTRDGGVSKPPFDSLNLGLHVGDNSQDVLNNRARVNAHFPKPAIWLNQVHSADVITVDERFDPNQTLTADALYTQLRNQPLAIMTADCLPILLSSSDGQEVAAIHAGWRGLEQGVINNTLACFKNAPSNIHAWLGPAIGANQFQVGQEVVELFTANNPLMHSAFKAQNNEKYLADIYLIATILLNQQGVINISGGEHCTVSQANLFFSYRRDGQTGRMASLIWRK</sequence>
<dbReference type="InterPro" id="IPR011324">
    <property type="entry name" value="Cytotoxic_necrot_fac-like_cat"/>
</dbReference>
<protein>
    <recommendedName>
        <fullName evidence="10">Purine nucleoside phosphorylase</fullName>
    </recommendedName>
</protein>
<evidence type="ECO:0000256" key="7">
    <source>
        <dbReference type="ARBA" id="ARBA00047989"/>
    </source>
</evidence>
<dbReference type="RefSeq" id="WP_138626857.1">
    <property type="nucleotide sequence ID" value="NZ_CAMAPB010000006.1"/>
</dbReference>
<evidence type="ECO:0000256" key="8">
    <source>
        <dbReference type="ARBA" id="ARBA00048968"/>
    </source>
</evidence>
<dbReference type="CDD" id="cd16833">
    <property type="entry name" value="YfiH"/>
    <property type="match status" value="1"/>
</dbReference>
<evidence type="ECO:0000256" key="6">
    <source>
        <dbReference type="ARBA" id="ARBA00022833"/>
    </source>
</evidence>
<comment type="catalytic activity">
    <reaction evidence="8">
        <text>adenosine + phosphate = alpha-D-ribose 1-phosphate + adenine</text>
        <dbReference type="Rhea" id="RHEA:27642"/>
        <dbReference type="ChEBI" id="CHEBI:16335"/>
        <dbReference type="ChEBI" id="CHEBI:16708"/>
        <dbReference type="ChEBI" id="CHEBI:43474"/>
        <dbReference type="ChEBI" id="CHEBI:57720"/>
        <dbReference type="EC" id="2.4.2.1"/>
    </reaction>
    <physiologicalReaction direction="left-to-right" evidence="8">
        <dbReference type="Rhea" id="RHEA:27643"/>
    </physiologicalReaction>
</comment>
<comment type="caution">
    <text evidence="11">The sequence shown here is derived from an EMBL/GenBank/DDBJ whole genome shotgun (WGS) entry which is preliminary data.</text>
</comment>
<gene>
    <name evidence="11" type="primary">yfiH</name>
    <name evidence="11" type="ORF">PSEHALCIP103_00689</name>
</gene>
<accession>A0A9W4QTS7</accession>
<evidence type="ECO:0000313" key="11">
    <source>
        <dbReference type="EMBL" id="CAH9052776.1"/>
    </source>
</evidence>
<dbReference type="InterPro" id="IPR038371">
    <property type="entry name" value="Cu_polyphenol_OxRdtase_sf"/>
</dbReference>
<keyword evidence="4" id="KW-0479">Metal-binding</keyword>
<dbReference type="Gene3D" id="3.60.140.10">
    <property type="entry name" value="CNF1/YfiH-like putative cysteine hydrolases"/>
    <property type="match status" value="1"/>
</dbReference>
<evidence type="ECO:0000256" key="5">
    <source>
        <dbReference type="ARBA" id="ARBA00022801"/>
    </source>
</evidence>
<evidence type="ECO:0000313" key="12">
    <source>
        <dbReference type="Proteomes" id="UP001152447"/>
    </source>
</evidence>
<name>A0A9W4QTS7_PSEHA</name>
<comment type="catalytic activity">
    <reaction evidence="9">
        <text>S-methyl-5'-thioadenosine + phosphate = 5-(methylsulfanyl)-alpha-D-ribose 1-phosphate + adenine</text>
        <dbReference type="Rhea" id="RHEA:11852"/>
        <dbReference type="ChEBI" id="CHEBI:16708"/>
        <dbReference type="ChEBI" id="CHEBI:17509"/>
        <dbReference type="ChEBI" id="CHEBI:43474"/>
        <dbReference type="ChEBI" id="CHEBI:58533"/>
        <dbReference type="EC" id="2.4.2.28"/>
    </reaction>
    <physiologicalReaction direction="left-to-right" evidence="9">
        <dbReference type="Rhea" id="RHEA:11853"/>
    </physiologicalReaction>
</comment>
<evidence type="ECO:0000256" key="10">
    <source>
        <dbReference type="RuleBase" id="RU361274"/>
    </source>
</evidence>
<dbReference type="EMBL" id="CAMAPB010000006">
    <property type="protein sequence ID" value="CAH9052776.1"/>
    <property type="molecule type" value="Genomic_DNA"/>
</dbReference>
<dbReference type="PANTHER" id="PTHR30616">
    <property type="entry name" value="UNCHARACTERIZED PROTEIN YFIH"/>
    <property type="match status" value="1"/>
</dbReference>
<comment type="catalytic activity">
    <reaction evidence="7">
        <text>adenosine + H2O + H(+) = inosine + NH4(+)</text>
        <dbReference type="Rhea" id="RHEA:24408"/>
        <dbReference type="ChEBI" id="CHEBI:15377"/>
        <dbReference type="ChEBI" id="CHEBI:15378"/>
        <dbReference type="ChEBI" id="CHEBI:16335"/>
        <dbReference type="ChEBI" id="CHEBI:17596"/>
        <dbReference type="ChEBI" id="CHEBI:28938"/>
        <dbReference type="EC" id="3.5.4.4"/>
    </reaction>
    <physiologicalReaction direction="left-to-right" evidence="7">
        <dbReference type="Rhea" id="RHEA:24409"/>
    </physiologicalReaction>
</comment>
<dbReference type="GO" id="GO:0017061">
    <property type="term" value="F:S-methyl-5-thioadenosine phosphorylase activity"/>
    <property type="evidence" value="ECO:0007669"/>
    <property type="project" value="UniProtKB-EC"/>
</dbReference>
<keyword evidence="11" id="KW-0560">Oxidoreductase</keyword>
<keyword evidence="6" id="KW-0862">Zinc</keyword>
<proteinExistence type="inferred from homology"/>
<evidence type="ECO:0000256" key="4">
    <source>
        <dbReference type="ARBA" id="ARBA00022723"/>
    </source>
</evidence>
<dbReference type="SUPFAM" id="SSF64438">
    <property type="entry name" value="CNF1/YfiH-like putative cysteine hydrolases"/>
    <property type="match status" value="1"/>
</dbReference>
<evidence type="ECO:0000256" key="1">
    <source>
        <dbReference type="ARBA" id="ARBA00000553"/>
    </source>
</evidence>
<dbReference type="GO" id="GO:0016491">
    <property type="term" value="F:oxidoreductase activity"/>
    <property type="evidence" value="ECO:0007669"/>
    <property type="project" value="UniProtKB-KW"/>
</dbReference>
<keyword evidence="12" id="KW-1185">Reference proteome</keyword>
<evidence type="ECO:0000256" key="3">
    <source>
        <dbReference type="ARBA" id="ARBA00022679"/>
    </source>
</evidence>
<dbReference type="GO" id="GO:0005507">
    <property type="term" value="F:copper ion binding"/>
    <property type="evidence" value="ECO:0007669"/>
    <property type="project" value="TreeGrafter"/>
</dbReference>
<organism evidence="11 12">
    <name type="scientific">Pseudoalteromonas haloplanktis</name>
    <name type="common">Alteromonas haloplanktis</name>
    <dbReference type="NCBI Taxonomy" id="228"/>
    <lineage>
        <taxon>Bacteria</taxon>
        <taxon>Pseudomonadati</taxon>
        <taxon>Pseudomonadota</taxon>
        <taxon>Gammaproteobacteria</taxon>
        <taxon>Alteromonadales</taxon>
        <taxon>Pseudoalteromonadaceae</taxon>
        <taxon>Pseudoalteromonas</taxon>
    </lineage>
</organism>
<dbReference type="GO" id="GO:0016787">
    <property type="term" value="F:hydrolase activity"/>
    <property type="evidence" value="ECO:0007669"/>
    <property type="project" value="UniProtKB-KW"/>
</dbReference>